<name>A0A423Q0A0_9GAMM</name>
<evidence type="ECO:0000256" key="5">
    <source>
        <dbReference type="PIRNR" id="PIRNR038994"/>
    </source>
</evidence>
<dbReference type="InParanoid" id="A0A423Q0A0"/>
<comment type="similarity">
    <text evidence="1 5">Belongs to the metallo-dependent hydrolases superfamily. NagA family.</text>
</comment>
<protein>
    <submittedName>
        <fullName evidence="10">N-acetylglucosamine-6-phosphate deacetylase</fullName>
    </submittedName>
</protein>
<dbReference type="InterPro" id="IPR006680">
    <property type="entry name" value="Amidohydro-rel"/>
</dbReference>
<feature type="binding site" evidence="8">
    <location>
        <position position="198"/>
    </location>
    <ligand>
        <name>Zn(2+)</name>
        <dbReference type="ChEBI" id="CHEBI:29105"/>
    </ligand>
</feature>
<dbReference type="Gene3D" id="3.20.20.140">
    <property type="entry name" value="Metal-dependent hydrolases"/>
    <property type="match status" value="1"/>
</dbReference>
<feature type="binding site" evidence="8">
    <location>
        <position position="219"/>
    </location>
    <ligand>
        <name>Zn(2+)</name>
        <dbReference type="ChEBI" id="CHEBI:29105"/>
    </ligand>
</feature>
<proteinExistence type="inferred from homology"/>
<keyword evidence="4 5" id="KW-0119">Carbohydrate metabolism</keyword>
<dbReference type="GO" id="GO:0046872">
    <property type="term" value="F:metal ion binding"/>
    <property type="evidence" value="ECO:0007669"/>
    <property type="project" value="UniProtKB-KW"/>
</dbReference>
<dbReference type="EMBL" id="AYKG01000005">
    <property type="protein sequence ID" value="ROO31405.1"/>
    <property type="molecule type" value="Genomic_DNA"/>
</dbReference>
<feature type="binding site" evidence="7">
    <location>
        <position position="143"/>
    </location>
    <ligand>
        <name>substrate</name>
    </ligand>
</feature>
<dbReference type="RefSeq" id="WP_123657099.1">
    <property type="nucleotide sequence ID" value="NZ_AYKG01000005.1"/>
</dbReference>
<feature type="binding site" evidence="8">
    <location>
        <position position="132"/>
    </location>
    <ligand>
        <name>Zn(2+)</name>
        <dbReference type="ChEBI" id="CHEBI:29105"/>
    </ligand>
</feature>
<accession>A0A423Q0A0</accession>
<evidence type="ECO:0000259" key="9">
    <source>
        <dbReference type="Pfam" id="PF01979"/>
    </source>
</evidence>
<dbReference type="SUPFAM" id="SSF51556">
    <property type="entry name" value="Metallo-dependent hydrolases"/>
    <property type="match status" value="1"/>
</dbReference>
<feature type="binding site" evidence="7">
    <location>
        <begin position="222"/>
        <end position="223"/>
    </location>
    <ligand>
        <name>substrate</name>
    </ligand>
</feature>
<evidence type="ECO:0000313" key="11">
    <source>
        <dbReference type="Proteomes" id="UP000285310"/>
    </source>
</evidence>
<organism evidence="10 11">
    <name type="scientific">Salinisphaera japonica YTM-1</name>
    <dbReference type="NCBI Taxonomy" id="1209778"/>
    <lineage>
        <taxon>Bacteria</taxon>
        <taxon>Pseudomonadati</taxon>
        <taxon>Pseudomonadota</taxon>
        <taxon>Gammaproteobacteria</taxon>
        <taxon>Salinisphaerales</taxon>
        <taxon>Salinisphaeraceae</taxon>
        <taxon>Salinisphaera</taxon>
    </lineage>
</organism>
<evidence type="ECO:0000256" key="2">
    <source>
        <dbReference type="ARBA" id="ARBA00022723"/>
    </source>
</evidence>
<dbReference type="GO" id="GO:0006046">
    <property type="term" value="P:N-acetylglucosamine catabolic process"/>
    <property type="evidence" value="ECO:0007669"/>
    <property type="project" value="TreeGrafter"/>
</dbReference>
<dbReference type="PANTHER" id="PTHR11113:SF14">
    <property type="entry name" value="N-ACETYLGLUCOSAMINE-6-PHOSPHATE DEACETYLASE"/>
    <property type="match status" value="1"/>
</dbReference>
<evidence type="ECO:0000256" key="4">
    <source>
        <dbReference type="ARBA" id="ARBA00023277"/>
    </source>
</evidence>
<evidence type="ECO:0000256" key="7">
    <source>
        <dbReference type="PIRSR" id="PIRSR038994-2"/>
    </source>
</evidence>
<feature type="binding site" evidence="7">
    <location>
        <position position="230"/>
    </location>
    <ligand>
        <name>substrate</name>
    </ligand>
</feature>
<dbReference type="Gene3D" id="2.30.40.10">
    <property type="entry name" value="Urease, subunit C, domain 1"/>
    <property type="match status" value="1"/>
</dbReference>
<dbReference type="PANTHER" id="PTHR11113">
    <property type="entry name" value="N-ACETYLGLUCOSAMINE-6-PHOSPHATE DEACETYLASE"/>
    <property type="match status" value="1"/>
</dbReference>
<keyword evidence="3 5" id="KW-0378">Hydrolase</keyword>
<reference evidence="10 11" key="1">
    <citation type="submission" date="2013-10" db="EMBL/GenBank/DDBJ databases">
        <title>Salinisphaera japonica YTM-1 Genome Sequencing.</title>
        <authorList>
            <person name="Lai Q."/>
            <person name="Li C."/>
            <person name="Shao Z."/>
        </authorList>
    </citation>
    <scope>NUCLEOTIDE SEQUENCE [LARGE SCALE GENOMIC DNA]</scope>
    <source>
        <strain evidence="10 11">YTM-1</strain>
    </source>
</reference>
<gene>
    <name evidence="10" type="ORF">SAJA_02670</name>
</gene>
<comment type="caution">
    <text evidence="10">The sequence shown here is derived from an EMBL/GenBank/DDBJ whole genome shotgun (WGS) entry which is preliminary data.</text>
</comment>
<dbReference type="CDD" id="cd00854">
    <property type="entry name" value="NagA"/>
    <property type="match status" value="1"/>
</dbReference>
<dbReference type="FunFam" id="3.20.20.140:FF:000004">
    <property type="entry name" value="N-acetylglucosamine-6-phosphate deacetylase"/>
    <property type="match status" value="1"/>
</dbReference>
<feature type="binding site" evidence="7">
    <location>
        <begin position="310"/>
        <end position="312"/>
    </location>
    <ligand>
        <name>substrate</name>
    </ligand>
</feature>
<dbReference type="GO" id="GO:0008448">
    <property type="term" value="F:N-acetylglucosamine-6-phosphate deacetylase activity"/>
    <property type="evidence" value="ECO:0007669"/>
    <property type="project" value="InterPro"/>
</dbReference>
<dbReference type="OrthoDB" id="9776488at2"/>
<dbReference type="Pfam" id="PF01979">
    <property type="entry name" value="Amidohydro_1"/>
    <property type="match status" value="1"/>
</dbReference>
<dbReference type="InterPro" id="IPR011059">
    <property type="entry name" value="Metal-dep_hydrolase_composite"/>
</dbReference>
<evidence type="ECO:0000313" key="10">
    <source>
        <dbReference type="EMBL" id="ROO31405.1"/>
    </source>
</evidence>
<evidence type="ECO:0000256" key="3">
    <source>
        <dbReference type="ARBA" id="ARBA00022801"/>
    </source>
</evidence>
<comment type="cofactor">
    <cofactor evidence="8">
        <name>a divalent metal cation</name>
        <dbReference type="ChEBI" id="CHEBI:60240"/>
    </cofactor>
    <text evidence="8">Binds 1 divalent metal cation per subunit.</text>
</comment>
<dbReference type="SUPFAM" id="SSF51338">
    <property type="entry name" value="Composite domain of metallo-dependent hydrolases"/>
    <property type="match status" value="1"/>
</dbReference>
<dbReference type="NCBIfam" id="TIGR00221">
    <property type="entry name" value="nagA"/>
    <property type="match status" value="1"/>
</dbReference>
<keyword evidence="11" id="KW-1185">Reference proteome</keyword>
<evidence type="ECO:0000256" key="6">
    <source>
        <dbReference type="PIRSR" id="PIRSR038994-1"/>
    </source>
</evidence>
<evidence type="ECO:0000256" key="1">
    <source>
        <dbReference type="ARBA" id="ARBA00010716"/>
    </source>
</evidence>
<sequence length="399" mass="41666">MRGARADDPRRWEIRGPAVHTPAGEARRLIIEDATISEAGDPIEATLDLPADWHIVPGFIDAHIHGAMGADVMDASAEGLARIAAYLPAEGTTSFLATTMTGSAETIEAALRVAASHDSPPGTAEMLGVHLEGPFVNADKAGAQPVAHIATPDIDRFEHWQAASGGRIRVVTLAPEMPGGDALVKHLTRADVRASIGHSACSAAQAEAAIAAGAARGTHLFNAMNGLHHREPGAACALLANPVARAEIIADGHHVAPAMVNLAYRTAGAAGLMAITDAMRAKGLGDGQYTLGGQPVTVENDQARLADGTLAGSVLTFDQAFRNLCAYTGCNMAEAIAMTSANAAADLGLADRKGRLAPGYDADCVVLDADCRVRLTICRGRIAYDGRTAWRDSRFRRNR</sequence>
<keyword evidence="2 8" id="KW-0479">Metal-binding</keyword>
<dbReference type="InterPro" id="IPR003764">
    <property type="entry name" value="GlcNAc_6-P_deAcase"/>
</dbReference>
<dbReference type="FunCoup" id="A0A423Q0A0">
    <property type="interactions" value="194"/>
</dbReference>
<dbReference type="Proteomes" id="UP000285310">
    <property type="component" value="Unassembled WGS sequence"/>
</dbReference>
<feature type="active site" description="Proton donor/acceptor" evidence="6">
    <location>
        <position position="277"/>
    </location>
</feature>
<evidence type="ECO:0000256" key="8">
    <source>
        <dbReference type="PIRSR" id="PIRSR038994-3"/>
    </source>
</evidence>
<dbReference type="AlphaFoldDB" id="A0A423Q0A0"/>
<feature type="domain" description="Amidohydrolase-related" evidence="9">
    <location>
        <begin position="55"/>
        <end position="382"/>
    </location>
</feature>
<dbReference type="PIRSF" id="PIRSF038994">
    <property type="entry name" value="NagA"/>
    <property type="match status" value="1"/>
</dbReference>
<dbReference type="InterPro" id="IPR032466">
    <property type="entry name" value="Metal_Hydrolase"/>
</dbReference>
<feature type="binding site" evidence="7">
    <location>
        <position position="254"/>
    </location>
    <ligand>
        <name>substrate</name>
    </ligand>
</feature>